<accession>A0A285H0F4</accession>
<name>A0A285H0F4_9ACTN</name>
<gene>
    <name evidence="1" type="ORF">SAMN05421748_103182</name>
</gene>
<proteinExistence type="predicted"/>
<evidence type="ECO:0000313" key="2">
    <source>
        <dbReference type="Proteomes" id="UP000219612"/>
    </source>
</evidence>
<keyword evidence="2" id="KW-1185">Reference proteome</keyword>
<dbReference type="Proteomes" id="UP000219612">
    <property type="component" value="Unassembled WGS sequence"/>
</dbReference>
<reference evidence="2" key="1">
    <citation type="submission" date="2017-09" db="EMBL/GenBank/DDBJ databases">
        <authorList>
            <person name="Varghese N."/>
            <person name="Submissions S."/>
        </authorList>
    </citation>
    <scope>NUCLEOTIDE SEQUENCE [LARGE SCALE GENOMIC DNA]</scope>
    <source>
        <strain evidence="2">CGMCC 4.6857</strain>
    </source>
</reference>
<dbReference type="OrthoDB" id="4221120at2"/>
<dbReference type="EMBL" id="OBDY01000003">
    <property type="protein sequence ID" value="SNY29043.1"/>
    <property type="molecule type" value="Genomic_DNA"/>
</dbReference>
<sequence>MEISVVKKALADAVRAAGIDIPRAGKLSCYSHSPAAPNVPAFTCGQVAVDPLGTFGQGNGPGLETLDITCAVLTSAADDDAGQRLLDKLISKDGPYSIRQALIAARGEPGQLALGGVAHDVWVQRIDGYRMLSYGGEDANYYGADVLVRVIGD</sequence>
<organism evidence="1 2">
    <name type="scientific">Paractinoplanes atraurantiacus</name>
    <dbReference type="NCBI Taxonomy" id="1036182"/>
    <lineage>
        <taxon>Bacteria</taxon>
        <taxon>Bacillati</taxon>
        <taxon>Actinomycetota</taxon>
        <taxon>Actinomycetes</taxon>
        <taxon>Micromonosporales</taxon>
        <taxon>Micromonosporaceae</taxon>
        <taxon>Paractinoplanes</taxon>
    </lineage>
</organism>
<protein>
    <submittedName>
        <fullName evidence="1">Uncharacterized protein</fullName>
    </submittedName>
</protein>
<evidence type="ECO:0000313" key="1">
    <source>
        <dbReference type="EMBL" id="SNY29043.1"/>
    </source>
</evidence>
<dbReference type="AlphaFoldDB" id="A0A285H0F4"/>
<dbReference type="RefSeq" id="WP_097319404.1">
    <property type="nucleotide sequence ID" value="NZ_OBDY01000003.1"/>
</dbReference>